<proteinExistence type="predicted"/>
<dbReference type="Gene3D" id="3.50.50.60">
    <property type="entry name" value="FAD/NAD(P)-binding domain"/>
    <property type="match status" value="1"/>
</dbReference>
<evidence type="ECO:0000313" key="2">
    <source>
        <dbReference type="Proteomes" id="UP001596058"/>
    </source>
</evidence>
<dbReference type="Proteomes" id="UP001596058">
    <property type="component" value="Unassembled WGS sequence"/>
</dbReference>
<evidence type="ECO:0000313" key="1">
    <source>
        <dbReference type="EMBL" id="MFC5830963.1"/>
    </source>
</evidence>
<protein>
    <recommendedName>
        <fullName evidence="3">FAD dependent oxidoreductase domain-containing protein</fullName>
    </recommendedName>
</protein>
<gene>
    <name evidence="1" type="ORF">ACFPZ3_44530</name>
</gene>
<name>A0ABW1D179_9ACTN</name>
<dbReference type="InterPro" id="IPR036188">
    <property type="entry name" value="FAD/NAD-bd_sf"/>
</dbReference>
<dbReference type="EMBL" id="JBHSPA010000059">
    <property type="protein sequence ID" value="MFC5830963.1"/>
    <property type="molecule type" value="Genomic_DNA"/>
</dbReference>
<sequence length="66" mass="6708">MESYTGDGRPVVELLPDTAHVAVADGFSGGGFKYAPAVGEALGDLLVEGVTEASIRQFAPGRSATV</sequence>
<evidence type="ECO:0008006" key="3">
    <source>
        <dbReference type="Google" id="ProtNLM"/>
    </source>
</evidence>
<organism evidence="1 2">
    <name type="scientific">Nonomuraea insulae</name>
    <dbReference type="NCBI Taxonomy" id="1616787"/>
    <lineage>
        <taxon>Bacteria</taxon>
        <taxon>Bacillati</taxon>
        <taxon>Actinomycetota</taxon>
        <taxon>Actinomycetes</taxon>
        <taxon>Streptosporangiales</taxon>
        <taxon>Streptosporangiaceae</taxon>
        <taxon>Nonomuraea</taxon>
    </lineage>
</organism>
<dbReference type="RefSeq" id="WP_379520445.1">
    <property type="nucleotide sequence ID" value="NZ_JBHSPA010000059.1"/>
</dbReference>
<reference evidence="2" key="1">
    <citation type="journal article" date="2019" name="Int. J. Syst. Evol. Microbiol.">
        <title>The Global Catalogue of Microorganisms (GCM) 10K type strain sequencing project: providing services to taxonomists for standard genome sequencing and annotation.</title>
        <authorList>
            <consortium name="The Broad Institute Genomics Platform"/>
            <consortium name="The Broad Institute Genome Sequencing Center for Infectious Disease"/>
            <person name="Wu L."/>
            <person name="Ma J."/>
        </authorList>
    </citation>
    <scope>NUCLEOTIDE SEQUENCE [LARGE SCALE GENOMIC DNA]</scope>
    <source>
        <strain evidence="2">CCUG 53903</strain>
    </source>
</reference>
<accession>A0ABW1D179</accession>
<keyword evidence="2" id="KW-1185">Reference proteome</keyword>
<comment type="caution">
    <text evidence="1">The sequence shown here is derived from an EMBL/GenBank/DDBJ whole genome shotgun (WGS) entry which is preliminary data.</text>
</comment>